<proteinExistence type="predicted"/>
<dbReference type="Proteomes" id="UP001630127">
    <property type="component" value="Unassembled WGS sequence"/>
</dbReference>
<dbReference type="PANTHER" id="PTHR46872">
    <property type="entry name" value="DNA BINDING PROTEIN"/>
    <property type="match status" value="1"/>
</dbReference>
<reference evidence="2 3" key="1">
    <citation type="submission" date="2024-11" db="EMBL/GenBank/DDBJ databases">
        <title>A near-complete genome assembly of Cinchona calisaya.</title>
        <authorList>
            <person name="Lian D.C."/>
            <person name="Zhao X.W."/>
            <person name="Wei L."/>
        </authorList>
    </citation>
    <scope>NUCLEOTIDE SEQUENCE [LARGE SCALE GENOMIC DNA]</scope>
    <source>
        <tissue evidence="2">Nenye</tissue>
    </source>
</reference>
<keyword evidence="3" id="KW-1185">Reference proteome</keyword>
<feature type="region of interest" description="Disordered" evidence="1">
    <location>
        <begin position="421"/>
        <end position="460"/>
    </location>
</feature>
<evidence type="ECO:0008006" key="4">
    <source>
        <dbReference type="Google" id="ProtNLM"/>
    </source>
</evidence>
<organism evidence="2 3">
    <name type="scientific">Cinchona calisaya</name>
    <dbReference type="NCBI Taxonomy" id="153742"/>
    <lineage>
        <taxon>Eukaryota</taxon>
        <taxon>Viridiplantae</taxon>
        <taxon>Streptophyta</taxon>
        <taxon>Embryophyta</taxon>
        <taxon>Tracheophyta</taxon>
        <taxon>Spermatophyta</taxon>
        <taxon>Magnoliopsida</taxon>
        <taxon>eudicotyledons</taxon>
        <taxon>Gunneridae</taxon>
        <taxon>Pentapetalae</taxon>
        <taxon>asterids</taxon>
        <taxon>lamiids</taxon>
        <taxon>Gentianales</taxon>
        <taxon>Rubiaceae</taxon>
        <taxon>Cinchonoideae</taxon>
        <taxon>Cinchoneae</taxon>
        <taxon>Cinchona</taxon>
    </lineage>
</organism>
<dbReference type="InterPro" id="IPR001005">
    <property type="entry name" value="SANT/Myb"/>
</dbReference>
<dbReference type="CDD" id="cd00167">
    <property type="entry name" value="SANT"/>
    <property type="match status" value="1"/>
</dbReference>
<dbReference type="PANTHER" id="PTHR46872:SF10">
    <property type="entry name" value="MYB-LIKE DOMAIN-CONTAINING PROTEIN"/>
    <property type="match status" value="1"/>
</dbReference>
<dbReference type="AlphaFoldDB" id="A0ABD2Z0P8"/>
<evidence type="ECO:0000313" key="2">
    <source>
        <dbReference type="EMBL" id="KAL3513089.1"/>
    </source>
</evidence>
<protein>
    <recommendedName>
        <fullName evidence="4">Myb-like domain-containing protein</fullName>
    </recommendedName>
</protein>
<evidence type="ECO:0000256" key="1">
    <source>
        <dbReference type="SAM" id="MobiDB-lite"/>
    </source>
</evidence>
<feature type="region of interest" description="Disordered" evidence="1">
    <location>
        <begin position="37"/>
        <end position="60"/>
    </location>
</feature>
<dbReference type="Gene3D" id="1.10.10.60">
    <property type="entry name" value="Homeodomain-like"/>
    <property type="match status" value="1"/>
</dbReference>
<name>A0ABD2Z0P8_9GENT</name>
<feature type="region of interest" description="Disordered" evidence="1">
    <location>
        <begin position="1"/>
        <end position="20"/>
    </location>
</feature>
<evidence type="ECO:0000313" key="3">
    <source>
        <dbReference type="Proteomes" id="UP001630127"/>
    </source>
</evidence>
<dbReference type="EMBL" id="JBJUIK010000011">
    <property type="protein sequence ID" value="KAL3513089.1"/>
    <property type="molecule type" value="Genomic_DNA"/>
</dbReference>
<comment type="caution">
    <text evidence="2">The sequence shown here is derived from an EMBL/GenBank/DDBJ whole genome shotgun (WGS) entry which is preliminary data.</text>
</comment>
<accession>A0ABD2Z0P8</accession>
<sequence length="537" mass="59707">MVQKRPLGEEMYEVSPKQPRHVELSDKRVSVLEFPGENASPKAHSLGEGGAACAKSKSESDERLDNGNLAEFPICAEKEIETSFPGFISNSSWGTSTTSEEDVRSEAPFCILLSPNRYNFELPVRTVVHSGDPYSSLWEYPPRKLVPVGRDFQADIPEWCGHGSEKLSGSSAGNTFEVLTFSSQPFKSDISGHLLDENKFAGSCLVPMPGLLVSADPKENVGGARLDCSCDDVGSIRCIQQHICQAREKLRKSLGDETFIKLGFLDMGEVVAEKWSIEEKEIFHEVVFANPASLGKNFWSHLAVEFPSRSKKEIVSYYFNVFLLRRRAEQNRVDALDIDSDNDEWEGANVSADDVIGKINGYDDSVVDSLAYGDDFGHDGRYEDNMCEHNGDITREIFYDDAHQNVEDKKFFNNLSEMNPNEVPENCSSDPALQPPDQILSDKSGNHHVQDGPCTSDDARVPSNVAMEKAHDMKHWARNLSSMSCSGGHEFLLEPRSSKEWDVGYLTCSKDEDLLPTSSVIEEVFGAGAWNYQTRDG</sequence>
<gene>
    <name evidence="2" type="ORF">ACH5RR_025806</name>
</gene>